<sequence length="63" mass="7470">MKKAARKIWRLFYCLKCWNKAIARVLYCVHGRKYHSLGEGGNLWSDRGRTDAWLQPRHCAPHD</sequence>
<protein>
    <submittedName>
        <fullName evidence="1">Uncharacterized protein</fullName>
    </submittedName>
</protein>
<evidence type="ECO:0000313" key="1">
    <source>
        <dbReference type="EMBL" id="DAE16883.1"/>
    </source>
</evidence>
<organism evidence="1">
    <name type="scientific">Siphoviridae sp. ctpnN3</name>
    <dbReference type="NCBI Taxonomy" id="2825677"/>
    <lineage>
        <taxon>Viruses</taxon>
        <taxon>Duplodnaviria</taxon>
        <taxon>Heunggongvirae</taxon>
        <taxon>Uroviricota</taxon>
        <taxon>Caudoviricetes</taxon>
    </lineage>
</organism>
<reference evidence="1" key="1">
    <citation type="journal article" date="2021" name="Proc. Natl. Acad. Sci. U.S.A.">
        <title>A Catalog of Tens of Thousands of Viruses from Human Metagenomes Reveals Hidden Associations with Chronic Diseases.</title>
        <authorList>
            <person name="Tisza M.J."/>
            <person name="Buck C.B."/>
        </authorList>
    </citation>
    <scope>NUCLEOTIDE SEQUENCE</scope>
    <source>
        <strain evidence="1">CtpnN3</strain>
    </source>
</reference>
<name>A0A8S5QDE9_9CAUD</name>
<accession>A0A8S5QDE9</accession>
<dbReference type="EMBL" id="BK015632">
    <property type="protein sequence ID" value="DAE16883.1"/>
    <property type="molecule type" value="Genomic_DNA"/>
</dbReference>
<proteinExistence type="predicted"/>